<accession>A0A3Q8C6P5</accession>
<geneLocation type="plasmid" evidence="1">
    <name>11420p2</name>
</geneLocation>
<sequence>MFLPQICLMVVKISKLLNTFLITATGSQQKNMRRGSQL</sequence>
<organism evidence="1">
    <name type="scientific">Klebsiella pneumoniae</name>
    <dbReference type="NCBI Taxonomy" id="573"/>
    <lineage>
        <taxon>Bacteria</taxon>
        <taxon>Pseudomonadati</taxon>
        <taxon>Pseudomonadota</taxon>
        <taxon>Gammaproteobacteria</taxon>
        <taxon>Enterobacterales</taxon>
        <taxon>Enterobacteriaceae</taxon>
        <taxon>Klebsiella/Raoultella group</taxon>
        <taxon>Klebsiella</taxon>
        <taxon>Klebsiella pneumoniae complex</taxon>
    </lineage>
</organism>
<dbReference type="EMBL" id="MF993441">
    <property type="protein sequence ID" value="AUG89322.1"/>
    <property type="molecule type" value="Genomic_DNA"/>
</dbReference>
<name>A0A3Q8C6P5_KLEPN</name>
<evidence type="ECO:0000313" key="1">
    <source>
        <dbReference type="EMBL" id="AUG89322.1"/>
    </source>
</evidence>
<gene>
    <name evidence="1" type="ORF">CN886_0043</name>
</gene>
<proteinExistence type="predicted"/>
<protein>
    <submittedName>
        <fullName evidence="1">Uncharacterized protein</fullName>
    </submittedName>
</protein>
<keyword evidence="1" id="KW-0614">Plasmid</keyword>
<reference evidence="1" key="1">
    <citation type="submission" date="2017-09" db="EMBL/GenBank/DDBJ databases">
        <title>Plasmid of Klebsiella pneumoniae 11420.</title>
        <authorList>
            <person name="Chen F."/>
            <person name="Jia X."/>
            <person name="Ma G."/>
            <person name="Zhou D."/>
            <person name="Zhan Z."/>
            <person name="Shen D."/>
        </authorList>
    </citation>
    <scope>NUCLEOTIDE SEQUENCE</scope>
    <source>
        <strain evidence="1">11420</strain>
        <plasmid evidence="1">11420p2</plasmid>
    </source>
</reference>
<dbReference type="AlphaFoldDB" id="A0A3Q8C6P5"/>